<comment type="caution">
    <text evidence="3">The sequence shown here is derived from an EMBL/GenBank/DDBJ whole genome shotgun (WGS) entry which is preliminary data.</text>
</comment>
<feature type="domain" description="SHOCT" evidence="2">
    <location>
        <begin position="36"/>
        <end position="61"/>
    </location>
</feature>
<keyword evidence="4" id="KW-1185">Reference proteome</keyword>
<accession>A0ABW5PW59</accession>
<sequence>MLGYFTEPYVRITLTIIVLIVIFIILSRNRKTKPKDSLHILKERYENGELTKEEYEDALKRRGK</sequence>
<protein>
    <submittedName>
        <fullName evidence="3">SHOCT domain-containing protein</fullName>
    </submittedName>
</protein>
<keyword evidence="1" id="KW-0812">Transmembrane</keyword>
<keyword evidence="1" id="KW-0472">Membrane</keyword>
<dbReference type="Pfam" id="PF09851">
    <property type="entry name" value="SHOCT"/>
    <property type="match status" value="1"/>
</dbReference>
<keyword evidence="1" id="KW-1133">Transmembrane helix</keyword>
<proteinExistence type="predicted"/>
<gene>
    <name evidence="3" type="ORF">ACFSUN_00765</name>
</gene>
<name>A0ABW5PW59_9BACI</name>
<evidence type="ECO:0000256" key="1">
    <source>
        <dbReference type="SAM" id="Phobius"/>
    </source>
</evidence>
<dbReference type="EMBL" id="JBHUMX010000001">
    <property type="protein sequence ID" value="MFD2627317.1"/>
    <property type="molecule type" value="Genomic_DNA"/>
</dbReference>
<evidence type="ECO:0000313" key="4">
    <source>
        <dbReference type="Proteomes" id="UP001597451"/>
    </source>
</evidence>
<dbReference type="InterPro" id="IPR018649">
    <property type="entry name" value="SHOCT"/>
</dbReference>
<dbReference type="Proteomes" id="UP001597451">
    <property type="component" value="Unassembled WGS sequence"/>
</dbReference>
<organism evidence="3 4">
    <name type="scientific">Oceanobacillus kapialis</name>
    <dbReference type="NCBI Taxonomy" id="481353"/>
    <lineage>
        <taxon>Bacteria</taxon>
        <taxon>Bacillati</taxon>
        <taxon>Bacillota</taxon>
        <taxon>Bacilli</taxon>
        <taxon>Bacillales</taxon>
        <taxon>Bacillaceae</taxon>
        <taxon>Oceanobacillus</taxon>
    </lineage>
</organism>
<feature type="transmembrane region" description="Helical" evidence="1">
    <location>
        <begin position="12"/>
        <end position="29"/>
    </location>
</feature>
<dbReference type="RefSeq" id="WP_379559940.1">
    <property type="nucleotide sequence ID" value="NZ_JBHUMX010000001.1"/>
</dbReference>
<evidence type="ECO:0000313" key="3">
    <source>
        <dbReference type="EMBL" id="MFD2627317.1"/>
    </source>
</evidence>
<evidence type="ECO:0000259" key="2">
    <source>
        <dbReference type="Pfam" id="PF09851"/>
    </source>
</evidence>
<reference evidence="4" key="1">
    <citation type="journal article" date="2019" name="Int. J. Syst. Evol. Microbiol.">
        <title>The Global Catalogue of Microorganisms (GCM) 10K type strain sequencing project: providing services to taxonomists for standard genome sequencing and annotation.</title>
        <authorList>
            <consortium name="The Broad Institute Genomics Platform"/>
            <consortium name="The Broad Institute Genome Sequencing Center for Infectious Disease"/>
            <person name="Wu L."/>
            <person name="Ma J."/>
        </authorList>
    </citation>
    <scope>NUCLEOTIDE SEQUENCE [LARGE SCALE GENOMIC DNA]</scope>
    <source>
        <strain evidence="4">TISTR 1858</strain>
    </source>
</reference>